<feature type="transmembrane region" description="Helical" evidence="1">
    <location>
        <begin position="106"/>
        <end position="124"/>
    </location>
</feature>
<organism evidence="2 3">
    <name type="scientific">Cercospora kikuchii</name>
    <dbReference type="NCBI Taxonomy" id="84275"/>
    <lineage>
        <taxon>Eukaryota</taxon>
        <taxon>Fungi</taxon>
        <taxon>Dikarya</taxon>
        <taxon>Ascomycota</taxon>
        <taxon>Pezizomycotina</taxon>
        <taxon>Dothideomycetes</taxon>
        <taxon>Dothideomycetidae</taxon>
        <taxon>Mycosphaerellales</taxon>
        <taxon>Mycosphaerellaceae</taxon>
        <taxon>Cercospora</taxon>
    </lineage>
</organism>
<gene>
    <name evidence="2" type="ORF">CKM354_001214900</name>
</gene>
<keyword evidence="1" id="KW-0472">Membrane</keyword>
<proteinExistence type="predicted"/>
<evidence type="ECO:0000256" key="1">
    <source>
        <dbReference type="SAM" id="Phobius"/>
    </source>
</evidence>
<keyword evidence="1" id="KW-1133">Transmembrane helix</keyword>
<dbReference type="Proteomes" id="UP000825890">
    <property type="component" value="Unassembled WGS sequence"/>
</dbReference>
<accession>A0A9P3FLF8</accession>
<feature type="transmembrane region" description="Helical" evidence="1">
    <location>
        <begin position="130"/>
        <end position="151"/>
    </location>
</feature>
<dbReference type="GeneID" id="68297724"/>
<dbReference type="InterPro" id="IPR046572">
    <property type="entry name" value="DUF6632"/>
</dbReference>
<feature type="transmembrane region" description="Helical" evidence="1">
    <location>
        <begin position="33"/>
        <end position="55"/>
    </location>
</feature>
<keyword evidence="3" id="KW-1185">Reference proteome</keyword>
<dbReference type="AlphaFoldDB" id="A0A9P3FLF8"/>
<dbReference type="RefSeq" id="XP_044663597.1">
    <property type="nucleotide sequence ID" value="XM_044807662.1"/>
</dbReference>
<dbReference type="EMBL" id="BOLY01000008">
    <property type="protein sequence ID" value="GIZ49110.1"/>
    <property type="molecule type" value="Genomic_DNA"/>
</dbReference>
<dbReference type="OrthoDB" id="4865566at2759"/>
<reference evidence="2 3" key="1">
    <citation type="submission" date="2021-01" db="EMBL/GenBank/DDBJ databases">
        <title>Cercospora kikuchii MAFF 305040 whole genome shotgun sequence.</title>
        <authorList>
            <person name="Kashiwa T."/>
            <person name="Suzuki T."/>
        </authorList>
    </citation>
    <scope>NUCLEOTIDE SEQUENCE [LARGE SCALE GENOMIC DNA]</scope>
    <source>
        <strain evidence="2 3">MAFF 305040</strain>
    </source>
</reference>
<comment type="caution">
    <text evidence="2">The sequence shown here is derived from an EMBL/GenBank/DDBJ whole genome shotgun (WGS) entry which is preliminary data.</text>
</comment>
<evidence type="ECO:0000313" key="3">
    <source>
        <dbReference type="Proteomes" id="UP000825890"/>
    </source>
</evidence>
<protein>
    <submittedName>
        <fullName evidence="2">Uncharacterized protein</fullName>
    </submittedName>
</protein>
<name>A0A9P3FLF8_9PEZI</name>
<dbReference type="Pfam" id="PF20337">
    <property type="entry name" value="DUF6632"/>
    <property type="match status" value="1"/>
</dbReference>
<evidence type="ECO:0000313" key="2">
    <source>
        <dbReference type="EMBL" id="GIZ49110.1"/>
    </source>
</evidence>
<keyword evidence="1" id="KW-0812">Transmembrane</keyword>
<feature type="transmembrane region" description="Helical" evidence="1">
    <location>
        <begin position="75"/>
        <end position="94"/>
    </location>
</feature>
<sequence length="161" mass="17756">MAPSYESIRSAQAHTIGQPSTATHNTAFLRPSILLLGWGFVVFFTFAFVASSLRLSTPLWLEVLLRWGPGGAEQYEKMIAAINLVLGIFLIKAANAPLDHALFLDFAAWCNVAHLTAMTVMAITNPGDRIHLLGDVLVGYVLVGPFVWIWVHVRRGTKRQV</sequence>